<dbReference type="Gene3D" id="3.30.930.10">
    <property type="entry name" value="Bira Bifunctional Protein, Domain 2"/>
    <property type="match status" value="1"/>
</dbReference>
<dbReference type="PANTHER" id="PTHR10745">
    <property type="entry name" value="GLYCYL-TRNA SYNTHETASE/DNA POLYMERASE SUBUNIT GAMMA-2"/>
    <property type="match status" value="1"/>
</dbReference>
<comment type="similarity">
    <text evidence="1 8">Belongs to the class-II aminoacyl-tRNA synthetase family.</text>
</comment>
<keyword evidence="7 8" id="KW-0030">Aminoacyl-tRNA synthetase</keyword>
<dbReference type="CDD" id="cd00774">
    <property type="entry name" value="GlyRS-like_core"/>
    <property type="match status" value="1"/>
</dbReference>
<dbReference type="Gene3D" id="3.40.50.800">
    <property type="entry name" value="Anticodon-binding domain"/>
    <property type="match status" value="1"/>
</dbReference>
<reference evidence="10 11" key="1">
    <citation type="submission" date="2017-12" db="EMBL/GenBank/DDBJ databases">
        <title>Sequencing the genomes of 1000 Actinobacteria strains.</title>
        <authorList>
            <person name="Klenk H.-P."/>
        </authorList>
    </citation>
    <scope>NUCLEOTIDE SEQUENCE [LARGE SCALE GENOMIC DNA]</scope>
    <source>
        <strain evidence="10 11">DSM 44489</strain>
    </source>
</reference>
<dbReference type="GO" id="GO:0004081">
    <property type="term" value="F:bis(5'-nucleosyl)-tetraphosphatase (asymmetrical) activity"/>
    <property type="evidence" value="ECO:0007669"/>
    <property type="project" value="UniProtKB-ARBA"/>
</dbReference>
<dbReference type="Pfam" id="PF00587">
    <property type="entry name" value="tRNA-synt_2b"/>
    <property type="match status" value="1"/>
</dbReference>
<gene>
    <name evidence="8" type="primary">glyQS</name>
    <name evidence="10" type="ORF">ATK86_1504</name>
</gene>
<dbReference type="EMBL" id="PJMW01000002">
    <property type="protein sequence ID" value="PKV77175.1"/>
    <property type="molecule type" value="Genomic_DNA"/>
</dbReference>
<feature type="binding site" evidence="8">
    <location>
        <position position="151"/>
    </location>
    <ligand>
        <name>substrate</name>
    </ligand>
</feature>
<evidence type="ECO:0000313" key="11">
    <source>
        <dbReference type="Proteomes" id="UP000233766"/>
    </source>
</evidence>
<dbReference type="InterPro" id="IPR006195">
    <property type="entry name" value="aa-tRNA-synth_II"/>
</dbReference>
<dbReference type="HAMAP" id="MF_00253_B">
    <property type="entry name" value="Gly_tRNA_synth_B"/>
    <property type="match status" value="1"/>
</dbReference>
<keyword evidence="4 8" id="KW-0547">Nucleotide-binding</keyword>
<dbReference type="Pfam" id="PF03129">
    <property type="entry name" value="HGTP_anticodon"/>
    <property type="match status" value="1"/>
</dbReference>
<evidence type="ECO:0000256" key="2">
    <source>
        <dbReference type="ARBA" id="ARBA00022490"/>
    </source>
</evidence>
<feature type="domain" description="Aminoacyl-transfer RNA synthetases class-II family profile" evidence="9">
    <location>
        <begin position="59"/>
        <end position="416"/>
    </location>
</feature>
<proteinExistence type="inferred from homology"/>
<dbReference type="GO" id="GO:0070062">
    <property type="term" value="C:extracellular exosome"/>
    <property type="evidence" value="ECO:0007669"/>
    <property type="project" value="UniProtKB-ARBA"/>
</dbReference>
<dbReference type="GO" id="GO:0015966">
    <property type="term" value="P:diadenosine tetraphosphate biosynthetic process"/>
    <property type="evidence" value="ECO:0007669"/>
    <property type="project" value="UniProtKB-ARBA"/>
</dbReference>
<feature type="binding site" evidence="8">
    <location>
        <begin position="261"/>
        <end position="265"/>
    </location>
    <ligand>
        <name>substrate</name>
    </ligand>
</feature>
<dbReference type="FunFam" id="3.40.50.800:FF:000002">
    <property type="entry name" value="Glycine--tRNA ligase"/>
    <property type="match status" value="1"/>
</dbReference>
<keyword evidence="5 8" id="KW-0067">ATP-binding</keyword>
<accession>A0A2N3V6B0</accession>
<evidence type="ECO:0000256" key="3">
    <source>
        <dbReference type="ARBA" id="ARBA00022598"/>
    </source>
</evidence>
<dbReference type="GO" id="GO:1990742">
    <property type="term" value="C:microvesicle"/>
    <property type="evidence" value="ECO:0007669"/>
    <property type="project" value="UniProtKB-ARBA"/>
</dbReference>
<dbReference type="Proteomes" id="UP000233766">
    <property type="component" value="Unassembled WGS sequence"/>
</dbReference>
<evidence type="ECO:0000259" key="9">
    <source>
        <dbReference type="PROSITE" id="PS50862"/>
    </source>
</evidence>
<comment type="caution">
    <text evidence="10">The sequence shown here is derived from an EMBL/GenBank/DDBJ whole genome shotgun (WGS) entry which is preliminary data.</text>
</comment>
<dbReference type="InterPro" id="IPR002315">
    <property type="entry name" value="tRNA-synt_gly"/>
</dbReference>
<dbReference type="GO" id="GO:0004820">
    <property type="term" value="F:glycine-tRNA ligase activity"/>
    <property type="evidence" value="ECO:0007669"/>
    <property type="project" value="UniProtKB-UniRule"/>
</dbReference>
<dbReference type="InterPro" id="IPR022961">
    <property type="entry name" value="Gly_tRNA_ligase_bac"/>
</dbReference>
<dbReference type="NCBIfam" id="TIGR00389">
    <property type="entry name" value="glyS_dimeric"/>
    <property type="match status" value="1"/>
</dbReference>
<dbReference type="InterPro" id="IPR004154">
    <property type="entry name" value="Anticodon-bd"/>
</dbReference>
<dbReference type="InterPro" id="IPR045864">
    <property type="entry name" value="aa-tRNA-synth_II/BPL/LPL"/>
</dbReference>
<comment type="catalytic activity">
    <reaction evidence="8">
        <text>tRNA(Gly) + glycine + ATP = glycyl-tRNA(Gly) + AMP + diphosphate</text>
        <dbReference type="Rhea" id="RHEA:16013"/>
        <dbReference type="Rhea" id="RHEA-COMP:9664"/>
        <dbReference type="Rhea" id="RHEA-COMP:9683"/>
        <dbReference type="ChEBI" id="CHEBI:30616"/>
        <dbReference type="ChEBI" id="CHEBI:33019"/>
        <dbReference type="ChEBI" id="CHEBI:57305"/>
        <dbReference type="ChEBI" id="CHEBI:78442"/>
        <dbReference type="ChEBI" id="CHEBI:78522"/>
        <dbReference type="ChEBI" id="CHEBI:456215"/>
        <dbReference type="EC" id="6.1.1.14"/>
    </reaction>
</comment>
<feature type="binding site" evidence="8">
    <location>
        <begin position="373"/>
        <end position="377"/>
    </location>
    <ligand>
        <name>substrate</name>
    </ligand>
</feature>
<dbReference type="PRINTS" id="PR01043">
    <property type="entry name" value="TRNASYNTHGLY"/>
</dbReference>
<dbReference type="SUPFAM" id="SSF52954">
    <property type="entry name" value="Class II aaRS ABD-related"/>
    <property type="match status" value="1"/>
</dbReference>
<dbReference type="InterPro" id="IPR033731">
    <property type="entry name" value="GlyRS-like_core"/>
</dbReference>
<comment type="subunit">
    <text evidence="8">Homodimer.</text>
</comment>
<dbReference type="CDD" id="cd00858">
    <property type="entry name" value="GlyRS_anticodon"/>
    <property type="match status" value="1"/>
</dbReference>
<dbReference type="PROSITE" id="PS50862">
    <property type="entry name" value="AA_TRNA_LIGASE_II"/>
    <property type="match status" value="1"/>
</dbReference>
<dbReference type="EC" id="6.1.1.14" evidence="8"/>
<evidence type="ECO:0000313" key="10">
    <source>
        <dbReference type="EMBL" id="PKV77175.1"/>
    </source>
</evidence>
<feature type="binding site" evidence="8">
    <location>
        <begin position="333"/>
        <end position="334"/>
    </location>
    <ligand>
        <name>ATP</name>
        <dbReference type="ChEBI" id="CHEBI:30616"/>
    </ligand>
</feature>
<dbReference type="NCBIfam" id="NF003211">
    <property type="entry name" value="PRK04173.1"/>
    <property type="match status" value="1"/>
</dbReference>
<comment type="subcellular location">
    <subcellularLocation>
        <location evidence="8">Cytoplasm</location>
    </subcellularLocation>
</comment>
<evidence type="ECO:0000256" key="7">
    <source>
        <dbReference type="ARBA" id="ARBA00023146"/>
    </source>
</evidence>
<feature type="binding site" evidence="8">
    <location>
        <begin position="246"/>
        <end position="248"/>
    </location>
    <ligand>
        <name>ATP</name>
        <dbReference type="ChEBI" id="CHEBI:30616"/>
    </ligand>
</feature>
<sequence>MSNDAPRGHLGCCKPTGPVPIRWTHLRTVGRIEHRYGMPNNSDSQWMEKSRVAPKSKVDTVANLAKRRGLVYPCGEIYGGTKSAWDYGPLGVELKDNIKRQWWRTMVTSRDDVVGLDSSVILPRQVWEASGHVATFSDPLVESLHTHKRYRADHLIEAYEAKHGHPPANGLADINDPETGQPGKWTEPRNFSGLLKTFLGPVDDEEGMHYLRPETAQGIFVNFKNVQETARKKPPFGIAQIGKSFRNEITPGNFIFRTREFEQMEMEFFVKPGDDVEWHKYWIETRLAWYTDLGIDPENLRLFEHPKEKLSHYSAGTTDIEYRFRFQGSEWGELEGIANRTDYDLKTHSEHSNVDLSYRDQASGERYTPYVIEPAAGLTRSLMAFLVDAYTVDQVPTAKGTTEERISLRLDPRLAPVKAAVLPLSRNADLTPKAKDLAAQLRRNWNVDFDDAGAIGRRYRRQDEIGTPFCITVDFDTIDDHAVTIRERDSMAQERIALDKVESYLAARLIGA</sequence>
<dbReference type="AlphaFoldDB" id="A0A2N3V6B0"/>
<evidence type="ECO:0000256" key="6">
    <source>
        <dbReference type="ARBA" id="ARBA00022917"/>
    </source>
</evidence>
<keyword evidence="2 8" id="KW-0963">Cytoplasm</keyword>
<protein>
    <recommendedName>
        <fullName evidence="8">Glycine--tRNA ligase</fullName>
        <ecNumber evidence="8">6.1.1.14</ecNumber>
    </recommendedName>
    <alternativeName>
        <fullName evidence="8">Glycyl-tRNA synthetase</fullName>
        <shortName evidence="8">GlyRS</shortName>
    </alternativeName>
</protein>
<dbReference type="GO" id="GO:0005829">
    <property type="term" value="C:cytosol"/>
    <property type="evidence" value="ECO:0007669"/>
    <property type="project" value="UniProtKB-ARBA"/>
</dbReference>
<keyword evidence="3 8" id="KW-0436">Ligase</keyword>
<evidence type="ECO:0000256" key="4">
    <source>
        <dbReference type="ARBA" id="ARBA00022741"/>
    </source>
</evidence>
<evidence type="ECO:0000256" key="8">
    <source>
        <dbReference type="HAMAP-Rule" id="MF_00253"/>
    </source>
</evidence>
<dbReference type="PANTHER" id="PTHR10745:SF8">
    <property type="entry name" value="DNA POLYMERASE SUBUNIT GAMMA-2, MITOCHONDRIAL"/>
    <property type="match status" value="1"/>
</dbReference>
<dbReference type="GO" id="GO:0006426">
    <property type="term" value="P:glycyl-tRNA aminoacylation"/>
    <property type="evidence" value="ECO:0007669"/>
    <property type="project" value="UniProtKB-UniRule"/>
</dbReference>
<dbReference type="InterPro" id="IPR027031">
    <property type="entry name" value="Gly-tRNA_synthase/POLG2"/>
</dbReference>
<keyword evidence="6 8" id="KW-0648">Protein biosynthesis</keyword>
<feature type="binding site" evidence="8">
    <location>
        <position position="214"/>
    </location>
    <ligand>
        <name>substrate</name>
    </ligand>
</feature>
<comment type="function">
    <text evidence="8">Catalyzes the attachment of glycine to tRNA(Gly).</text>
</comment>
<evidence type="ECO:0000256" key="1">
    <source>
        <dbReference type="ARBA" id="ARBA00008226"/>
    </source>
</evidence>
<keyword evidence="11" id="KW-1185">Reference proteome</keyword>
<feature type="binding site" evidence="8">
    <location>
        <begin position="377"/>
        <end position="380"/>
    </location>
    <ligand>
        <name>ATP</name>
        <dbReference type="ChEBI" id="CHEBI:30616"/>
    </ligand>
</feature>
<dbReference type="GO" id="GO:0005524">
    <property type="term" value="F:ATP binding"/>
    <property type="evidence" value="ECO:0007669"/>
    <property type="project" value="UniProtKB-UniRule"/>
</dbReference>
<dbReference type="InterPro" id="IPR002314">
    <property type="entry name" value="aa-tRNA-synt_IIb"/>
</dbReference>
<evidence type="ECO:0000256" key="5">
    <source>
        <dbReference type="ARBA" id="ARBA00022840"/>
    </source>
</evidence>
<dbReference type="GO" id="GO:0046983">
    <property type="term" value="F:protein dimerization activity"/>
    <property type="evidence" value="ECO:0007669"/>
    <property type="project" value="UniProtKB-ARBA"/>
</dbReference>
<dbReference type="InterPro" id="IPR036621">
    <property type="entry name" value="Anticodon-bd_dom_sf"/>
</dbReference>
<dbReference type="SUPFAM" id="SSF55681">
    <property type="entry name" value="Class II aaRS and biotin synthetases"/>
    <property type="match status" value="1"/>
</dbReference>
<feature type="binding site" evidence="8">
    <location>
        <begin position="256"/>
        <end position="261"/>
    </location>
    <ligand>
        <name>ATP</name>
        <dbReference type="ChEBI" id="CHEBI:30616"/>
    </ligand>
</feature>
<organism evidence="10 11">
    <name type="scientific">Nocardia fluminea</name>
    <dbReference type="NCBI Taxonomy" id="134984"/>
    <lineage>
        <taxon>Bacteria</taxon>
        <taxon>Bacillati</taxon>
        <taxon>Actinomycetota</taxon>
        <taxon>Actinomycetes</taxon>
        <taxon>Mycobacteriales</taxon>
        <taxon>Nocardiaceae</taxon>
        <taxon>Nocardia</taxon>
    </lineage>
</organism>
<name>A0A2N3V6B0_9NOCA</name>